<organism evidence="1">
    <name type="scientific">viral metagenome</name>
    <dbReference type="NCBI Taxonomy" id="1070528"/>
    <lineage>
        <taxon>unclassified sequences</taxon>
        <taxon>metagenomes</taxon>
        <taxon>organismal metagenomes</taxon>
    </lineage>
</organism>
<proteinExistence type="predicted"/>
<evidence type="ECO:0000313" key="4">
    <source>
        <dbReference type="EMBL" id="QJI01880.1"/>
    </source>
</evidence>
<evidence type="ECO:0000313" key="3">
    <source>
        <dbReference type="EMBL" id="QJA85663.1"/>
    </source>
</evidence>
<gene>
    <name evidence="2" type="ORF">MM415A02299_0007</name>
    <name evidence="3" type="ORF">MM415B02189_0007</name>
    <name evidence="1" type="ORF">TM448A04664_0005</name>
    <name evidence="4" type="ORF">TM448B02821_0005</name>
</gene>
<evidence type="ECO:0000313" key="1">
    <source>
        <dbReference type="EMBL" id="QJA54374.1"/>
    </source>
</evidence>
<dbReference type="EMBL" id="MT144958">
    <property type="protein sequence ID" value="QJI01880.1"/>
    <property type="molecule type" value="Genomic_DNA"/>
</dbReference>
<dbReference type="AlphaFoldDB" id="A0A6H2A3I4"/>
<accession>A0A6H2A3I4</accession>
<evidence type="ECO:0000313" key="2">
    <source>
        <dbReference type="EMBL" id="QJA73606.1"/>
    </source>
</evidence>
<dbReference type="EMBL" id="MT144501">
    <property type="protein sequence ID" value="QJA54374.1"/>
    <property type="molecule type" value="Genomic_DNA"/>
</dbReference>
<reference evidence="1" key="1">
    <citation type="submission" date="2020-03" db="EMBL/GenBank/DDBJ databases">
        <title>The deep terrestrial virosphere.</title>
        <authorList>
            <person name="Holmfeldt K."/>
            <person name="Nilsson E."/>
            <person name="Simone D."/>
            <person name="Lopez-Fernandez M."/>
            <person name="Wu X."/>
            <person name="de Brujin I."/>
            <person name="Lundin D."/>
            <person name="Andersson A."/>
            <person name="Bertilsson S."/>
            <person name="Dopson M."/>
        </authorList>
    </citation>
    <scope>NUCLEOTIDE SEQUENCE</scope>
    <source>
        <strain evidence="2">MM415A02299</strain>
        <strain evidence="3">MM415B02189</strain>
        <strain evidence="1">TM448A04664</strain>
        <strain evidence="4">TM448B02821</strain>
    </source>
</reference>
<protein>
    <submittedName>
        <fullName evidence="1">Uncharacterized protein</fullName>
    </submittedName>
</protein>
<name>A0A6H2A3I4_9ZZZZ</name>
<sequence>MKFNEVNKVIIDTMNPEEAKAFVKFLKSEMARHQMDIENARDLIYEVCLKFKIADMLED</sequence>
<dbReference type="EMBL" id="MT142588">
    <property type="protein sequence ID" value="QJA85663.1"/>
    <property type="molecule type" value="Genomic_DNA"/>
</dbReference>
<dbReference type="EMBL" id="MT142039">
    <property type="protein sequence ID" value="QJA73606.1"/>
    <property type="molecule type" value="Genomic_DNA"/>
</dbReference>